<protein>
    <recommendedName>
        <fullName evidence="4">Transmembrane protein</fullName>
    </recommendedName>
</protein>
<dbReference type="RefSeq" id="XP_001449886.1">
    <property type="nucleotide sequence ID" value="XM_001449849.2"/>
</dbReference>
<dbReference type="GeneID" id="5035671"/>
<sequence>MKAFNRHKLTTIIISHHNSRTPTNLLKSNQTFMQHVCKSMIHMHMKLKHPSELQFTIKIKLLKSRVHYFLNSVINAVLLSLQMHLWRKLQVIIVSSYQFFYYVWIFLRLITCQSAINGQNSKIQPLYVDPSVSRILRNELIQEIINQYYFRHFFVFFSFLLIYKPMNIRENLNISICLCIYNNSLIVIMCVIGGILSY</sequence>
<proteinExistence type="predicted"/>
<keyword evidence="1" id="KW-1133">Transmembrane helix</keyword>
<reference evidence="2 3" key="1">
    <citation type="journal article" date="2006" name="Nature">
        <title>Global trends of whole-genome duplications revealed by the ciliate Paramecium tetraurelia.</title>
        <authorList>
            <consortium name="Genoscope"/>
            <person name="Aury J.-M."/>
            <person name="Jaillon O."/>
            <person name="Duret L."/>
            <person name="Noel B."/>
            <person name="Jubin C."/>
            <person name="Porcel B.M."/>
            <person name="Segurens B."/>
            <person name="Daubin V."/>
            <person name="Anthouard V."/>
            <person name="Aiach N."/>
            <person name="Arnaiz O."/>
            <person name="Billaut A."/>
            <person name="Beisson J."/>
            <person name="Blanc I."/>
            <person name="Bouhouche K."/>
            <person name="Camara F."/>
            <person name="Duharcourt S."/>
            <person name="Guigo R."/>
            <person name="Gogendeau D."/>
            <person name="Katinka M."/>
            <person name="Keller A.-M."/>
            <person name="Kissmehl R."/>
            <person name="Klotz C."/>
            <person name="Koll F."/>
            <person name="Le Moue A."/>
            <person name="Lepere C."/>
            <person name="Malinsky S."/>
            <person name="Nowacki M."/>
            <person name="Nowak J.K."/>
            <person name="Plattner H."/>
            <person name="Poulain J."/>
            <person name="Ruiz F."/>
            <person name="Serrano V."/>
            <person name="Zagulski M."/>
            <person name="Dessen P."/>
            <person name="Betermier M."/>
            <person name="Weissenbach J."/>
            <person name="Scarpelli C."/>
            <person name="Schachter V."/>
            <person name="Sperling L."/>
            <person name="Meyer E."/>
            <person name="Cohen J."/>
            <person name="Wincker P."/>
        </authorList>
    </citation>
    <scope>NUCLEOTIDE SEQUENCE [LARGE SCALE GENOMIC DNA]</scope>
    <source>
        <strain evidence="2 3">Stock d4-2</strain>
    </source>
</reference>
<dbReference type="AlphaFoldDB" id="A0DHH2"/>
<evidence type="ECO:0000313" key="2">
    <source>
        <dbReference type="EMBL" id="CAK82489.1"/>
    </source>
</evidence>
<dbReference type="InParanoid" id="A0DHH2"/>
<evidence type="ECO:0008006" key="4">
    <source>
        <dbReference type="Google" id="ProtNLM"/>
    </source>
</evidence>
<dbReference type="KEGG" id="ptm:GSPATT00016876001"/>
<evidence type="ECO:0000313" key="3">
    <source>
        <dbReference type="Proteomes" id="UP000000600"/>
    </source>
</evidence>
<feature type="transmembrane region" description="Helical" evidence="1">
    <location>
        <begin position="91"/>
        <end position="110"/>
    </location>
</feature>
<name>A0DHH2_PARTE</name>
<dbReference type="Proteomes" id="UP000000600">
    <property type="component" value="Unassembled WGS sequence"/>
</dbReference>
<keyword evidence="3" id="KW-1185">Reference proteome</keyword>
<organism evidence="2 3">
    <name type="scientific">Paramecium tetraurelia</name>
    <dbReference type="NCBI Taxonomy" id="5888"/>
    <lineage>
        <taxon>Eukaryota</taxon>
        <taxon>Sar</taxon>
        <taxon>Alveolata</taxon>
        <taxon>Ciliophora</taxon>
        <taxon>Intramacronucleata</taxon>
        <taxon>Oligohymenophorea</taxon>
        <taxon>Peniculida</taxon>
        <taxon>Parameciidae</taxon>
        <taxon>Paramecium</taxon>
    </lineage>
</organism>
<keyword evidence="1" id="KW-0812">Transmembrane</keyword>
<evidence type="ECO:0000256" key="1">
    <source>
        <dbReference type="SAM" id="Phobius"/>
    </source>
</evidence>
<accession>A0DHH2</accession>
<keyword evidence="1" id="KW-0472">Membrane</keyword>
<dbReference type="HOGENOM" id="CLU_1380476_0_0_1"/>
<gene>
    <name evidence="2" type="ORF">GSPATT00016876001</name>
</gene>
<feature type="transmembrane region" description="Helical" evidence="1">
    <location>
        <begin position="68"/>
        <end position="85"/>
    </location>
</feature>
<dbReference type="EMBL" id="CT868430">
    <property type="protein sequence ID" value="CAK82489.1"/>
    <property type="molecule type" value="Genomic_DNA"/>
</dbReference>
<feature type="transmembrane region" description="Helical" evidence="1">
    <location>
        <begin position="172"/>
        <end position="196"/>
    </location>
</feature>